<feature type="region of interest" description="Disordered" evidence="1">
    <location>
        <begin position="117"/>
        <end position="141"/>
    </location>
</feature>
<keyword evidence="3" id="KW-1185">Reference proteome</keyword>
<accession>A0A4V3XGF9</accession>
<sequence>MAPDQPASGRAIKKRARNEVPPADPPVEHGRHNSNPSPHNPAILVVLDHIVHAASNARRNHAHLAHSGPPQSLGGYTNNFSKNTALFNPHMASILTGLHFPKTATISSVDAYTSPLPASTRAPSLKPSLTSSSPNPLAPPTASVVALSDPIWHADSIFPPTKRAPSTPDINRSSIPNAKPVSLFLPFTPPPPSGWPAVIFSSIAGPFQGLATAQLVDWRKTPTKCLAHIYGHNAVDDLDLTLPCIRSFLTHLNAPQAQVVPSNPILPTPPTHEKPNAFLIYNISEQLCDDLVTTAVYSSDNITLLFYEFTPQLPSFVGQFKDFITDLARDDCNERLASDLRTSLINSTLPALLALISSGRHANLSAEDRVRYFLNSIRTNHIILRIPGGAPYVAWHLYMDYPTTSPGDWDQVLNFFHSNPMCTSLNGVGHAERSYSCTGCHSADHPRGLCPFAAIPSWHGPPLPNRPPPSSYPDPQPSSSRQRLTSPSPSGPSNHGQGRGYGRRRERDSGTRSFGGNRDSSNYRSS</sequence>
<feature type="compositionally biased region" description="Polar residues" evidence="1">
    <location>
        <begin position="481"/>
        <end position="495"/>
    </location>
</feature>
<feature type="compositionally biased region" description="Polar residues" evidence="1">
    <location>
        <begin position="511"/>
        <end position="526"/>
    </location>
</feature>
<feature type="compositionally biased region" description="Low complexity" evidence="1">
    <location>
        <begin position="122"/>
        <end position="141"/>
    </location>
</feature>
<dbReference type="Proteomes" id="UP000310158">
    <property type="component" value="Unassembled WGS sequence"/>
</dbReference>
<evidence type="ECO:0000256" key="1">
    <source>
        <dbReference type="SAM" id="MobiDB-lite"/>
    </source>
</evidence>
<proteinExistence type="predicted"/>
<reference evidence="2 3" key="1">
    <citation type="submission" date="2019-02" db="EMBL/GenBank/DDBJ databases">
        <title>Genome sequencing of the rare red list fungi Bondarzewia mesenterica.</title>
        <authorList>
            <person name="Buettner E."/>
            <person name="Kellner H."/>
        </authorList>
    </citation>
    <scope>NUCLEOTIDE SEQUENCE [LARGE SCALE GENOMIC DNA]</scope>
    <source>
        <strain evidence="2 3">DSM 108281</strain>
    </source>
</reference>
<organism evidence="2 3">
    <name type="scientific">Bondarzewia mesenterica</name>
    <dbReference type="NCBI Taxonomy" id="1095465"/>
    <lineage>
        <taxon>Eukaryota</taxon>
        <taxon>Fungi</taxon>
        <taxon>Dikarya</taxon>
        <taxon>Basidiomycota</taxon>
        <taxon>Agaricomycotina</taxon>
        <taxon>Agaricomycetes</taxon>
        <taxon>Russulales</taxon>
        <taxon>Bondarzewiaceae</taxon>
        <taxon>Bondarzewia</taxon>
    </lineage>
</organism>
<dbReference type="EMBL" id="SGPL01000006">
    <property type="protein sequence ID" value="THH21233.1"/>
    <property type="molecule type" value="Genomic_DNA"/>
</dbReference>
<feature type="region of interest" description="Disordered" evidence="1">
    <location>
        <begin position="461"/>
        <end position="526"/>
    </location>
</feature>
<feature type="region of interest" description="Disordered" evidence="1">
    <location>
        <begin position="1"/>
        <end position="41"/>
    </location>
</feature>
<feature type="compositionally biased region" description="Pro residues" evidence="1">
    <location>
        <begin position="461"/>
        <end position="476"/>
    </location>
</feature>
<evidence type="ECO:0000313" key="3">
    <source>
        <dbReference type="Proteomes" id="UP000310158"/>
    </source>
</evidence>
<gene>
    <name evidence="2" type="ORF">EW146_g317</name>
</gene>
<protein>
    <submittedName>
        <fullName evidence="2">Uncharacterized protein</fullName>
    </submittedName>
</protein>
<evidence type="ECO:0000313" key="2">
    <source>
        <dbReference type="EMBL" id="THH21233.1"/>
    </source>
</evidence>
<dbReference type="OrthoDB" id="3259337at2759"/>
<comment type="caution">
    <text evidence="2">The sequence shown here is derived from an EMBL/GenBank/DDBJ whole genome shotgun (WGS) entry which is preliminary data.</text>
</comment>
<name>A0A4V3XGF9_9AGAM</name>
<dbReference type="AlphaFoldDB" id="A0A4V3XGF9"/>